<protein>
    <submittedName>
        <fullName evidence="1">Uncharacterized protein</fullName>
    </submittedName>
</protein>
<dbReference type="Proteomes" id="UP000805193">
    <property type="component" value="Unassembled WGS sequence"/>
</dbReference>
<keyword evidence="2" id="KW-1185">Reference proteome</keyword>
<gene>
    <name evidence="1" type="ORF">HPB47_019649</name>
</gene>
<reference evidence="1 2" key="1">
    <citation type="journal article" date="2020" name="Cell">
        <title>Large-Scale Comparative Analyses of Tick Genomes Elucidate Their Genetic Diversity and Vector Capacities.</title>
        <authorList>
            <consortium name="Tick Genome and Microbiome Consortium (TIGMIC)"/>
            <person name="Jia N."/>
            <person name="Wang J."/>
            <person name="Shi W."/>
            <person name="Du L."/>
            <person name="Sun Y."/>
            <person name="Zhan W."/>
            <person name="Jiang J.F."/>
            <person name="Wang Q."/>
            <person name="Zhang B."/>
            <person name="Ji P."/>
            <person name="Bell-Sakyi L."/>
            <person name="Cui X.M."/>
            <person name="Yuan T.T."/>
            <person name="Jiang B.G."/>
            <person name="Yang W.F."/>
            <person name="Lam T.T."/>
            <person name="Chang Q.C."/>
            <person name="Ding S.J."/>
            <person name="Wang X.J."/>
            <person name="Zhu J.G."/>
            <person name="Ruan X.D."/>
            <person name="Zhao L."/>
            <person name="Wei J.T."/>
            <person name="Ye R.Z."/>
            <person name="Que T.C."/>
            <person name="Du C.H."/>
            <person name="Zhou Y.H."/>
            <person name="Cheng J.X."/>
            <person name="Dai P.F."/>
            <person name="Guo W.B."/>
            <person name="Han X.H."/>
            <person name="Huang E.J."/>
            <person name="Li L.F."/>
            <person name="Wei W."/>
            <person name="Gao Y.C."/>
            <person name="Liu J.Z."/>
            <person name="Shao H.Z."/>
            <person name="Wang X."/>
            <person name="Wang C.C."/>
            <person name="Yang T.C."/>
            <person name="Huo Q.B."/>
            <person name="Li W."/>
            <person name="Chen H.Y."/>
            <person name="Chen S.E."/>
            <person name="Zhou L.G."/>
            <person name="Ni X.B."/>
            <person name="Tian J.H."/>
            <person name="Sheng Y."/>
            <person name="Liu T."/>
            <person name="Pan Y.S."/>
            <person name="Xia L.Y."/>
            <person name="Li J."/>
            <person name="Zhao F."/>
            <person name="Cao W.C."/>
        </authorList>
    </citation>
    <scope>NUCLEOTIDE SEQUENCE [LARGE SCALE GENOMIC DNA]</scope>
    <source>
        <strain evidence="1">Iper-2018</strain>
    </source>
</reference>
<name>A0AC60QHM3_IXOPE</name>
<proteinExistence type="predicted"/>
<evidence type="ECO:0000313" key="2">
    <source>
        <dbReference type="Proteomes" id="UP000805193"/>
    </source>
</evidence>
<organism evidence="1 2">
    <name type="scientific">Ixodes persulcatus</name>
    <name type="common">Taiga tick</name>
    <dbReference type="NCBI Taxonomy" id="34615"/>
    <lineage>
        <taxon>Eukaryota</taxon>
        <taxon>Metazoa</taxon>
        <taxon>Ecdysozoa</taxon>
        <taxon>Arthropoda</taxon>
        <taxon>Chelicerata</taxon>
        <taxon>Arachnida</taxon>
        <taxon>Acari</taxon>
        <taxon>Parasitiformes</taxon>
        <taxon>Ixodida</taxon>
        <taxon>Ixodoidea</taxon>
        <taxon>Ixodidae</taxon>
        <taxon>Ixodinae</taxon>
        <taxon>Ixodes</taxon>
    </lineage>
</organism>
<sequence length="147" mass="16334">MALNAVSRWFGKEPSETSPLLPKRDHRVAFSVLPGIPEERESSHATDEDTAATERVVTTPPAKRAKRKEPRESPRRPSLDDLLPQNLAFNQQYLEGAGPSRMRIDAEDFYSNPPAWTTPLPPLPPRSSLAVCCASLLDCLFNREPSA</sequence>
<comment type="caution">
    <text evidence="1">The sequence shown here is derived from an EMBL/GenBank/DDBJ whole genome shotgun (WGS) entry which is preliminary data.</text>
</comment>
<accession>A0AC60QHM3</accession>
<dbReference type="EMBL" id="JABSTQ010009034">
    <property type="protein sequence ID" value="KAG0433747.1"/>
    <property type="molecule type" value="Genomic_DNA"/>
</dbReference>
<evidence type="ECO:0000313" key="1">
    <source>
        <dbReference type="EMBL" id="KAG0433747.1"/>
    </source>
</evidence>